<evidence type="ECO:0000313" key="1">
    <source>
        <dbReference type="EMBL" id="SEP12806.1"/>
    </source>
</evidence>
<dbReference type="AlphaFoldDB" id="A0A1H8VBQ1"/>
<organism evidence="1 2">
    <name type="scientific">Halogranum amylolyticum</name>
    <dbReference type="NCBI Taxonomy" id="660520"/>
    <lineage>
        <taxon>Archaea</taxon>
        <taxon>Methanobacteriati</taxon>
        <taxon>Methanobacteriota</taxon>
        <taxon>Stenosarchaea group</taxon>
        <taxon>Halobacteria</taxon>
        <taxon>Halobacteriales</taxon>
        <taxon>Haloferacaceae</taxon>
    </lineage>
</organism>
<accession>A0A1H8VBQ1</accession>
<keyword evidence="2" id="KW-1185">Reference proteome</keyword>
<proteinExistence type="predicted"/>
<evidence type="ECO:0000313" key="2">
    <source>
        <dbReference type="Proteomes" id="UP000199126"/>
    </source>
</evidence>
<reference evidence="2" key="1">
    <citation type="submission" date="2016-10" db="EMBL/GenBank/DDBJ databases">
        <authorList>
            <person name="Varghese N."/>
            <person name="Submissions S."/>
        </authorList>
    </citation>
    <scope>NUCLEOTIDE SEQUENCE [LARGE SCALE GENOMIC DNA]</scope>
    <source>
        <strain evidence="2">CGMCC 1.10121</strain>
    </source>
</reference>
<dbReference type="EMBL" id="FODV01000015">
    <property type="protein sequence ID" value="SEP12806.1"/>
    <property type="molecule type" value="Genomic_DNA"/>
</dbReference>
<dbReference type="OrthoDB" id="209542at2157"/>
<dbReference type="Proteomes" id="UP000199126">
    <property type="component" value="Unassembled WGS sequence"/>
</dbReference>
<sequence>MSEAPTCETHAWASVGVMIRDGTVYRVWECENCPVWTLEPFDPDYERDWDDTWLGER</sequence>
<gene>
    <name evidence="1" type="ORF">SAMN04487948_11567</name>
</gene>
<name>A0A1H8VBQ1_9EURY</name>
<dbReference type="RefSeq" id="WP_170864876.1">
    <property type="nucleotide sequence ID" value="NZ_FODV01000015.1"/>
</dbReference>
<protein>
    <submittedName>
        <fullName evidence="1">Uncharacterized protein</fullName>
    </submittedName>
</protein>